<dbReference type="Gramene" id="ABP00999">
    <property type="protein sequence ID" value="ABP00999"/>
    <property type="gene ID" value="OSTLU_29416"/>
</dbReference>
<keyword evidence="3" id="KW-0689">Ribosomal protein</keyword>
<dbReference type="eggNOG" id="ENOG502QQ0F">
    <property type="taxonomic scope" value="Eukaryota"/>
</dbReference>
<evidence type="ECO:0000313" key="4">
    <source>
        <dbReference type="Proteomes" id="UP000001568"/>
    </source>
</evidence>
<dbReference type="OrthoDB" id="10253151at2759"/>
<dbReference type="GO" id="GO:0022627">
    <property type="term" value="C:cytosolic small ribosomal subunit"/>
    <property type="evidence" value="ECO:0007669"/>
    <property type="project" value="TreeGrafter"/>
</dbReference>
<dbReference type="PANTHER" id="PTHR33231:SF1">
    <property type="entry name" value="30S RIBOSOMAL PROTEIN"/>
    <property type="match status" value="1"/>
</dbReference>
<feature type="region of interest" description="Disordered" evidence="2">
    <location>
        <begin position="95"/>
        <end position="132"/>
    </location>
</feature>
<dbReference type="NCBIfam" id="TIGR00741">
    <property type="entry name" value="yfiA"/>
    <property type="match status" value="1"/>
</dbReference>
<keyword evidence="1" id="KW-0810">Translation regulation</keyword>
<organism evidence="3 4">
    <name type="scientific">Ostreococcus lucimarinus (strain CCE9901)</name>
    <dbReference type="NCBI Taxonomy" id="436017"/>
    <lineage>
        <taxon>Eukaryota</taxon>
        <taxon>Viridiplantae</taxon>
        <taxon>Chlorophyta</taxon>
        <taxon>Mamiellophyceae</taxon>
        <taxon>Mamiellales</taxon>
        <taxon>Bathycoccaceae</taxon>
        <taxon>Ostreococcus</taxon>
    </lineage>
</organism>
<dbReference type="SUPFAM" id="SSF69754">
    <property type="entry name" value="Ribosome binding protein Y (YfiA homologue)"/>
    <property type="match status" value="1"/>
</dbReference>
<dbReference type="RefSeq" id="XP_001422682.1">
    <property type="nucleotide sequence ID" value="XM_001422645.1"/>
</dbReference>
<dbReference type="GO" id="GO:0045900">
    <property type="term" value="P:negative regulation of translational elongation"/>
    <property type="evidence" value="ECO:0007669"/>
    <property type="project" value="TreeGrafter"/>
</dbReference>
<accession>A4SAX9</accession>
<evidence type="ECO:0000313" key="3">
    <source>
        <dbReference type="EMBL" id="ABP00999.1"/>
    </source>
</evidence>
<evidence type="ECO:0000256" key="1">
    <source>
        <dbReference type="ARBA" id="ARBA00022845"/>
    </source>
</evidence>
<protein>
    <submittedName>
        <fullName evidence="3">Plastid-specific ribosomal protein 1</fullName>
    </submittedName>
</protein>
<dbReference type="InterPro" id="IPR003489">
    <property type="entry name" value="RHF/RaiA"/>
</dbReference>
<dbReference type="Proteomes" id="UP000001568">
    <property type="component" value="Chromosome 20"/>
</dbReference>
<reference evidence="3 4" key="1">
    <citation type="journal article" date="2007" name="Proc. Natl. Acad. Sci. U.S.A.">
        <title>The tiny eukaryote Ostreococcus provides genomic insights into the paradox of plankton speciation.</title>
        <authorList>
            <person name="Palenik B."/>
            <person name="Grimwood J."/>
            <person name="Aerts A."/>
            <person name="Rouze P."/>
            <person name="Salamov A."/>
            <person name="Putnam N."/>
            <person name="Dupont C."/>
            <person name="Jorgensen R."/>
            <person name="Derelle E."/>
            <person name="Rombauts S."/>
            <person name="Zhou K."/>
            <person name="Otillar R."/>
            <person name="Merchant S.S."/>
            <person name="Podell S."/>
            <person name="Gaasterland T."/>
            <person name="Napoli C."/>
            <person name="Gendler K."/>
            <person name="Manuell A."/>
            <person name="Tai V."/>
            <person name="Vallon O."/>
            <person name="Piganeau G."/>
            <person name="Jancek S."/>
            <person name="Heijde M."/>
            <person name="Jabbari K."/>
            <person name="Bowler C."/>
            <person name="Lohr M."/>
            <person name="Robbens S."/>
            <person name="Werner G."/>
            <person name="Dubchak I."/>
            <person name="Pazour G.J."/>
            <person name="Ren Q."/>
            <person name="Paulsen I."/>
            <person name="Delwiche C."/>
            <person name="Schmutz J."/>
            <person name="Rokhsar D."/>
            <person name="Van de Peer Y."/>
            <person name="Moreau H."/>
            <person name="Grigoriev I.V."/>
        </authorList>
    </citation>
    <scope>NUCLEOTIDE SEQUENCE [LARGE SCALE GENOMIC DNA]</scope>
    <source>
        <strain evidence="3 4">CCE9901</strain>
    </source>
</reference>
<dbReference type="HOGENOM" id="CLU_126207_0_0_1"/>
<dbReference type="Pfam" id="PF02482">
    <property type="entry name" value="Ribosomal_S30AE"/>
    <property type="match status" value="1"/>
</dbReference>
<dbReference type="InterPro" id="IPR036567">
    <property type="entry name" value="RHF-like"/>
</dbReference>
<dbReference type="Gene3D" id="3.30.160.100">
    <property type="entry name" value="Ribosome hibernation promotion factor-like"/>
    <property type="match status" value="1"/>
</dbReference>
<keyword evidence="4" id="KW-1185">Reference proteome</keyword>
<keyword evidence="3" id="KW-0687">Ribonucleoprotein</keyword>
<proteinExistence type="predicted"/>
<dbReference type="InterPro" id="IPR050574">
    <property type="entry name" value="HPF/YfiA_ribosome-assoc"/>
</dbReference>
<evidence type="ECO:0000256" key="2">
    <source>
        <dbReference type="SAM" id="MobiDB-lite"/>
    </source>
</evidence>
<name>A4SAX9_OSTLU</name>
<dbReference type="AlphaFoldDB" id="A4SAX9"/>
<dbReference type="GeneID" id="5006575"/>
<gene>
    <name evidence="3" type="primary">PSRP-1</name>
    <name evidence="3" type="ORF">OSTLU_29416</name>
</gene>
<dbReference type="OMA" id="MLVQGLH"/>
<sequence length="132" mass="14274">MLVQGLHLEITPAIDEYCRAKIGKACSHVDPREIREVDVRCSARGGEDSRGGHEHKTEVTVLMTRGTTLHADGTGENLYATIDSCADIVTRAIRKHKEKHSGKGSRHASHEASAKDAFMADDDDGDDVPPAA</sequence>
<dbReference type="GO" id="GO:0043024">
    <property type="term" value="F:ribosomal small subunit binding"/>
    <property type="evidence" value="ECO:0007669"/>
    <property type="project" value="TreeGrafter"/>
</dbReference>
<dbReference type="KEGG" id="olu:OSTLU_29416"/>
<dbReference type="STRING" id="436017.A4SAX9"/>
<dbReference type="PANTHER" id="PTHR33231">
    <property type="entry name" value="30S RIBOSOMAL PROTEIN"/>
    <property type="match status" value="1"/>
</dbReference>
<dbReference type="EMBL" id="CP000600">
    <property type="protein sequence ID" value="ABP00999.1"/>
    <property type="molecule type" value="Genomic_DNA"/>
</dbReference>
<dbReference type="CDD" id="cd00552">
    <property type="entry name" value="RaiA"/>
    <property type="match status" value="1"/>
</dbReference>
<feature type="compositionally biased region" description="Acidic residues" evidence="2">
    <location>
        <begin position="119"/>
        <end position="132"/>
    </location>
</feature>
<feature type="compositionally biased region" description="Basic residues" evidence="2">
    <location>
        <begin position="95"/>
        <end position="107"/>
    </location>
</feature>